<evidence type="ECO:0000313" key="3">
    <source>
        <dbReference type="Proteomes" id="UP001597063"/>
    </source>
</evidence>
<proteinExistence type="predicted"/>
<organism evidence="2 3">
    <name type="scientific">Actinomadura fibrosa</name>
    <dbReference type="NCBI Taxonomy" id="111802"/>
    <lineage>
        <taxon>Bacteria</taxon>
        <taxon>Bacillati</taxon>
        <taxon>Actinomycetota</taxon>
        <taxon>Actinomycetes</taxon>
        <taxon>Streptosporangiales</taxon>
        <taxon>Thermomonosporaceae</taxon>
        <taxon>Actinomadura</taxon>
    </lineage>
</organism>
<keyword evidence="1" id="KW-1133">Transmembrane helix</keyword>
<gene>
    <name evidence="2" type="ORF">ACFQZM_45555</name>
</gene>
<keyword evidence="1" id="KW-0472">Membrane</keyword>
<protein>
    <recommendedName>
        <fullName evidence="4">MFS transporter</fullName>
    </recommendedName>
</protein>
<comment type="caution">
    <text evidence="2">The sequence shown here is derived from an EMBL/GenBank/DDBJ whole genome shotgun (WGS) entry which is preliminary data.</text>
</comment>
<evidence type="ECO:0008006" key="4">
    <source>
        <dbReference type="Google" id="ProtNLM"/>
    </source>
</evidence>
<dbReference type="Proteomes" id="UP001597063">
    <property type="component" value="Unassembled WGS sequence"/>
</dbReference>
<accession>A0ABW2Y1A0</accession>
<evidence type="ECO:0000313" key="2">
    <source>
        <dbReference type="EMBL" id="MFD0691825.1"/>
    </source>
</evidence>
<sequence length="94" mass="8836">MLLGDRRVRGLLLAGWLPISLSVGAEGALVPYAAGLGRPGTAGLMLGAGVMTGQAAGIAAGGALAGFAGAGPAVALCGGAAVASCLALGRHLRT</sequence>
<keyword evidence="1" id="KW-0812">Transmembrane</keyword>
<name>A0ABW2Y1A0_9ACTN</name>
<feature type="transmembrane region" description="Helical" evidence="1">
    <location>
        <begin position="55"/>
        <end position="88"/>
    </location>
</feature>
<evidence type="ECO:0000256" key="1">
    <source>
        <dbReference type="SAM" id="Phobius"/>
    </source>
</evidence>
<dbReference type="RefSeq" id="WP_131756025.1">
    <property type="nucleotide sequence ID" value="NZ_CAACUY010000011.1"/>
</dbReference>
<dbReference type="EMBL" id="JBHTGP010000033">
    <property type="protein sequence ID" value="MFD0691825.1"/>
    <property type="molecule type" value="Genomic_DNA"/>
</dbReference>
<reference evidence="3" key="1">
    <citation type="journal article" date="2019" name="Int. J. Syst. Evol. Microbiol.">
        <title>The Global Catalogue of Microorganisms (GCM) 10K type strain sequencing project: providing services to taxonomists for standard genome sequencing and annotation.</title>
        <authorList>
            <consortium name="The Broad Institute Genomics Platform"/>
            <consortium name="The Broad Institute Genome Sequencing Center for Infectious Disease"/>
            <person name="Wu L."/>
            <person name="Ma J."/>
        </authorList>
    </citation>
    <scope>NUCLEOTIDE SEQUENCE [LARGE SCALE GENOMIC DNA]</scope>
    <source>
        <strain evidence="3">JCM 9371</strain>
    </source>
</reference>
<keyword evidence="3" id="KW-1185">Reference proteome</keyword>